<organism evidence="1 2">
    <name type="scientific">Tanacetum coccineum</name>
    <dbReference type="NCBI Taxonomy" id="301880"/>
    <lineage>
        <taxon>Eukaryota</taxon>
        <taxon>Viridiplantae</taxon>
        <taxon>Streptophyta</taxon>
        <taxon>Embryophyta</taxon>
        <taxon>Tracheophyta</taxon>
        <taxon>Spermatophyta</taxon>
        <taxon>Magnoliopsida</taxon>
        <taxon>eudicotyledons</taxon>
        <taxon>Gunneridae</taxon>
        <taxon>Pentapetalae</taxon>
        <taxon>asterids</taxon>
        <taxon>campanulids</taxon>
        <taxon>Asterales</taxon>
        <taxon>Asteraceae</taxon>
        <taxon>Asteroideae</taxon>
        <taxon>Anthemideae</taxon>
        <taxon>Anthemidinae</taxon>
        <taxon>Tanacetum</taxon>
    </lineage>
</organism>
<sequence>MQPEMAMRSILSENECQKPVQAARECTYPDFLKYQPLNSRARNLKVKGNDDGTPIGHRIQELALMCDQMFPEESDKVEKMTECYGTTYPGSVMQLTKDYERSH</sequence>
<dbReference type="EMBL" id="BQNB010016019">
    <property type="protein sequence ID" value="GJT46851.1"/>
    <property type="molecule type" value="Genomic_DNA"/>
</dbReference>
<reference evidence="1" key="2">
    <citation type="submission" date="2022-01" db="EMBL/GenBank/DDBJ databases">
        <authorList>
            <person name="Yamashiro T."/>
            <person name="Shiraishi A."/>
            <person name="Satake H."/>
            <person name="Nakayama K."/>
        </authorList>
    </citation>
    <scope>NUCLEOTIDE SEQUENCE</scope>
</reference>
<gene>
    <name evidence="1" type="ORF">Tco_0955566</name>
</gene>
<evidence type="ECO:0000313" key="2">
    <source>
        <dbReference type="Proteomes" id="UP001151760"/>
    </source>
</evidence>
<name>A0ABQ5E7L4_9ASTR</name>
<proteinExistence type="predicted"/>
<protein>
    <submittedName>
        <fullName evidence="1">Uncharacterized protein</fullName>
    </submittedName>
</protein>
<comment type="caution">
    <text evidence="1">The sequence shown here is derived from an EMBL/GenBank/DDBJ whole genome shotgun (WGS) entry which is preliminary data.</text>
</comment>
<dbReference type="Proteomes" id="UP001151760">
    <property type="component" value="Unassembled WGS sequence"/>
</dbReference>
<reference evidence="1" key="1">
    <citation type="journal article" date="2022" name="Int. J. Mol. Sci.">
        <title>Draft Genome of Tanacetum Coccineum: Genomic Comparison of Closely Related Tanacetum-Family Plants.</title>
        <authorList>
            <person name="Yamashiro T."/>
            <person name="Shiraishi A."/>
            <person name="Nakayama K."/>
            <person name="Satake H."/>
        </authorList>
    </citation>
    <scope>NUCLEOTIDE SEQUENCE</scope>
</reference>
<keyword evidence="2" id="KW-1185">Reference proteome</keyword>
<accession>A0ABQ5E7L4</accession>
<evidence type="ECO:0000313" key="1">
    <source>
        <dbReference type="EMBL" id="GJT46851.1"/>
    </source>
</evidence>